<feature type="region of interest" description="Disordered" evidence="2">
    <location>
        <begin position="865"/>
        <end position="894"/>
    </location>
</feature>
<evidence type="ECO:0000313" key="3">
    <source>
        <dbReference type="EMBL" id="KAK6533790.1"/>
    </source>
</evidence>
<feature type="compositionally biased region" description="Low complexity" evidence="2">
    <location>
        <begin position="55"/>
        <end position="84"/>
    </location>
</feature>
<feature type="region of interest" description="Disordered" evidence="2">
    <location>
        <begin position="543"/>
        <end position="636"/>
    </location>
</feature>
<dbReference type="EMBL" id="JAVHJO010000011">
    <property type="protein sequence ID" value="KAK6533790.1"/>
    <property type="molecule type" value="Genomic_DNA"/>
</dbReference>
<gene>
    <name evidence="3" type="ORF">TWF694_002719</name>
</gene>
<feature type="compositionally biased region" description="Pro residues" evidence="2">
    <location>
        <begin position="8"/>
        <end position="17"/>
    </location>
</feature>
<feature type="compositionally biased region" description="Polar residues" evidence="2">
    <location>
        <begin position="19"/>
        <end position="29"/>
    </location>
</feature>
<comment type="caution">
    <text evidence="3">The sequence shown here is derived from an EMBL/GenBank/DDBJ whole genome shotgun (WGS) entry which is preliminary data.</text>
</comment>
<feature type="coiled-coil region" evidence="1">
    <location>
        <begin position="362"/>
        <end position="429"/>
    </location>
</feature>
<feature type="region of interest" description="Disordered" evidence="2">
    <location>
        <begin position="704"/>
        <end position="776"/>
    </location>
</feature>
<evidence type="ECO:0000256" key="1">
    <source>
        <dbReference type="SAM" id="Coils"/>
    </source>
</evidence>
<evidence type="ECO:0000313" key="4">
    <source>
        <dbReference type="Proteomes" id="UP001365542"/>
    </source>
</evidence>
<feature type="compositionally biased region" description="Low complexity" evidence="2">
    <location>
        <begin position="575"/>
        <end position="589"/>
    </location>
</feature>
<proteinExistence type="predicted"/>
<feature type="compositionally biased region" description="Polar residues" evidence="2">
    <location>
        <begin position="605"/>
        <end position="627"/>
    </location>
</feature>
<sequence length="894" mass="97201">MLTARMPVSPPPIPPPLLRNQSTVSSSFDNAPGNHYLQQLEPEPEPDDEDPLIPSSPKTPKETTTTANLHSRSNSHSTTRSSGSHTHRAPAPSNVYVPPRYTQQQHQQQQQQYQQQQQLQQYSIYGPTAGMPYGVPSFHQSHGTAGNPYSYNYNPSDVELSTIGMGMSMYETLNPLSATGILSPPLPSGRNGKRGVYAPIDASYYSAYTAGGIPPTPISPFGTSGGGGGGAGGGVGESIYGTLSTVLGFGQQQSVNPRYISGKSEGALNDGVKGREAVLRRVKRDAGVYEEELKKLVQAQEVALGIAPPNTPMASVYSLKGGNGRKKMGIKEVRRGLLDAMVGLADVKAVEEEWYAGELNARVELVDLVDRWIRKREKLEKEVERVEGGPEGKEMDRVRERLEGVEEQIRVHEAELKRLRSEQTDMLAKISDLQSTLSSRLSSYTTSIQKMSKDMTDFLRSPNALLPTPDTKATLPFTPEQAIGYWRDERSVYDGKKNDAGKELDALKDGILIWQETVGLIADFEDMMARELIEAQREAQREAQKKLEAQRRKLERSRSPQIRNTVFGKLEDGRPGSSSTSSGRNTPVSVFANRNRTRTGLGHSRNGSLSSSTETFKPSTTPNTGASATPRAEPKMPEATAAKLVAGIDNIISQLNSRMTIAEQRGWTLLVCLLGAEMESYKEARATLIPLVGGLIDTSTTSEAVEKVKNKGKGKEREKVNSNGLTSPSDDALNESLNGLSLGGTGYDDDSADREIVSQSSHHQNHWNSESESEVDDPAALFGAEHTDHGGDSSPELRMSPRLKRFRAKSDEEDELEYAAFASLNLRDEDNVATPIAETAGGVGNGRGSGRSTIVGEGVKRVTKLVDDGKSEGGDDIHGAFLERRDSDDQPPLI</sequence>
<name>A0AAV9X2X5_9PEZI</name>
<accession>A0AAV9X2X5</accession>
<feature type="compositionally biased region" description="Low complexity" evidence="2">
    <location>
        <begin position="758"/>
        <end position="770"/>
    </location>
</feature>
<feature type="compositionally biased region" description="Basic and acidic residues" evidence="2">
    <location>
        <begin position="865"/>
        <end position="888"/>
    </location>
</feature>
<protein>
    <submittedName>
        <fullName evidence="3">Uncharacterized protein</fullName>
    </submittedName>
</protein>
<organism evidence="3 4">
    <name type="scientific">Orbilia ellipsospora</name>
    <dbReference type="NCBI Taxonomy" id="2528407"/>
    <lineage>
        <taxon>Eukaryota</taxon>
        <taxon>Fungi</taxon>
        <taxon>Dikarya</taxon>
        <taxon>Ascomycota</taxon>
        <taxon>Pezizomycotina</taxon>
        <taxon>Orbiliomycetes</taxon>
        <taxon>Orbiliales</taxon>
        <taxon>Orbiliaceae</taxon>
        <taxon>Orbilia</taxon>
    </lineage>
</organism>
<feature type="compositionally biased region" description="Basic and acidic residues" evidence="2">
    <location>
        <begin position="543"/>
        <end position="558"/>
    </location>
</feature>
<feature type="compositionally biased region" description="Basic and acidic residues" evidence="2">
    <location>
        <begin position="704"/>
        <end position="720"/>
    </location>
</feature>
<evidence type="ECO:0000256" key="2">
    <source>
        <dbReference type="SAM" id="MobiDB-lite"/>
    </source>
</evidence>
<feature type="compositionally biased region" description="Low complexity" evidence="2">
    <location>
        <begin position="103"/>
        <end position="118"/>
    </location>
</feature>
<keyword evidence="4" id="KW-1185">Reference proteome</keyword>
<feature type="compositionally biased region" description="Acidic residues" evidence="2">
    <location>
        <begin position="42"/>
        <end position="51"/>
    </location>
</feature>
<reference evidence="3 4" key="1">
    <citation type="submission" date="2019-10" db="EMBL/GenBank/DDBJ databases">
        <authorList>
            <person name="Palmer J.M."/>
        </authorList>
    </citation>
    <scope>NUCLEOTIDE SEQUENCE [LARGE SCALE GENOMIC DNA]</scope>
    <source>
        <strain evidence="3 4">TWF694</strain>
    </source>
</reference>
<dbReference type="AlphaFoldDB" id="A0AAV9X2X5"/>
<keyword evidence="1" id="KW-0175">Coiled coil</keyword>
<dbReference type="Proteomes" id="UP001365542">
    <property type="component" value="Unassembled WGS sequence"/>
</dbReference>
<feature type="region of interest" description="Disordered" evidence="2">
    <location>
        <begin position="1"/>
        <end position="118"/>
    </location>
</feature>